<dbReference type="InterPro" id="IPR017685">
    <property type="entry name" value="ArgP"/>
</dbReference>
<accession>A0A011NSS3</accession>
<dbReference type="InterPro" id="IPR050176">
    <property type="entry name" value="LTTR"/>
</dbReference>
<protein>
    <submittedName>
        <fullName evidence="6">HTH-type transcriptional regulatorc</fullName>
    </submittedName>
</protein>
<dbReference type="InterPro" id="IPR036388">
    <property type="entry name" value="WH-like_DNA-bd_sf"/>
</dbReference>
<comment type="similarity">
    <text evidence="1">Belongs to the LysR transcriptional regulatory family.</text>
</comment>
<keyword evidence="2" id="KW-0805">Transcription regulation</keyword>
<proteinExistence type="inferred from homology"/>
<organism evidence="6 7">
    <name type="scientific">Candidatus Accumulibacter adjunctus</name>
    <dbReference type="NCBI Taxonomy" id="1454001"/>
    <lineage>
        <taxon>Bacteria</taxon>
        <taxon>Pseudomonadati</taxon>
        <taxon>Pseudomonadota</taxon>
        <taxon>Betaproteobacteria</taxon>
        <taxon>Candidatus Accumulibacter</taxon>
    </lineage>
</organism>
<dbReference type="STRING" id="1454001.AW08_01900"/>
<dbReference type="GO" id="GO:0003700">
    <property type="term" value="F:DNA-binding transcription factor activity"/>
    <property type="evidence" value="ECO:0007669"/>
    <property type="project" value="InterPro"/>
</dbReference>
<name>A0A011NSS3_9PROT</name>
<dbReference type="NCBIfam" id="NF002964">
    <property type="entry name" value="PRK03635.1"/>
    <property type="match status" value="1"/>
</dbReference>
<dbReference type="Proteomes" id="UP000020218">
    <property type="component" value="Unassembled WGS sequence"/>
</dbReference>
<dbReference type="Gene3D" id="3.40.190.290">
    <property type="match status" value="1"/>
</dbReference>
<dbReference type="PROSITE" id="PS50931">
    <property type="entry name" value="HTH_LYSR"/>
    <property type="match status" value="1"/>
</dbReference>
<sequence length="339" mass="36466">MASLSASLDEGKLSFLNSIQKNCIVLDYASLAALAAIVREGSFERAARALHVTPSAISQRIRLLEDRVGCALVVRGQPCEATAMGRRLCQHVDRVRLLEQELHEAMPTLAPTGDFRVPLPIAVNADSLATWFAPALATFAAAAPVLMEVAVDDQDHTAEWLRSGIVLAAVTGSARPAVGCNSEPLGAMRYLAACSPSFMERHFLDGVSAGSLARAPSLAFNARDELQTRWAQRLCQRHIELPHHSLPSTQAFVTATLSGMGWGLHPQSLITCHLDDRSLVELVPDTALDVPLYWQYARASSALLAGLTRQVLTAGRGALIPPRAAASEQTTVARPAERR</sequence>
<keyword evidence="7" id="KW-1185">Reference proteome</keyword>
<dbReference type="GO" id="GO:0003677">
    <property type="term" value="F:DNA binding"/>
    <property type="evidence" value="ECO:0007669"/>
    <property type="project" value="UniProtKB-KW"/>
</dbReference>
<dbReference type="SUPFAM" id="SSF46785">
    <property type="entry name" value="Winged helix' DNA-binding domain"/>
    <property type="match status" value="1"/>
</dbReference>
<dbReference type="AlphaFoldDB" id="A0A011NSS3"/>
<dbReference type="EMBL" id="JFAX01000009">
    <property type="protein sequence ID" value="EXI67637.1"/>
    <property type="molecule type" value="Genomic_DNA"/>
</dbReference>
<keyword evidence="4" id="KW-0804">Transcription</keyword>
<evidence type="ECO:0000259" key="5">
    <source>
        <dbReference type="PROSITE" id="PS50931"/>
    </source>
</evidence>
<dbReference type="Pfam" id="PF00126">
    <property type="entry name" value="HTH_1"/>
    <property type="match status" value="1"/>
</dbReference>
<dbReference type="InterPro" id="IPR005119">
    <property type="entry name" value="LysR_subst-bd"/>
</dbReference>
<evidence type="ECO:0000256" key="4">
    <source>
        <dbReference type="ARBA" id="ARBA00023163"/>
    </source>
</evidence>
<evidence type="ECO:0000313" key="6">
    <source>
        <dbReference type="EMBL" id="EXI67637.1"/>
    </source>
</evidence>
<feature type="domain" description="HTH lysR-type" evidence="5">
    <location>
        <begin position="26"/>
        <end position="82"/>
    </location>
</feature>
<dbReference type="PANTHER" id="PTHR30579">
    <property type="entry name" value="TRANSCRIPTIONAL REGULATOR"/>
    <property type="match status" value="1"/>
</dbReference>
<evidence type="ECO:0000313" key="7">
    <source>
        <dbReference type="Proteomes" id="UP000020218"/>
    </source>
</evidence>
<dbReference type="InterPro" id="IPR036390">
    <property type="entry name" value="WH_DNA-bd_sf"/>
</dbReference>
<dbReference type="NCBIfam" id="NF009888">
    <property type="entry name" value="PRK13348.1"/>
    <property type="match status" value="1"/>
</dbReference>
<dbReference type="SUPFAM" id="SSF53850">
    <property type="entry name" value="Periplasmic binding protein-like II"/>
    <property type="match status" value="1"/>
</dbReference>
<dbReference type="Gene3D" id="1.10.10.10">
    <property type="entry name" value="Winged helix-like DNA-binding domain superfamily/Winged helix DNA-binding domain"/>
    <property type="match status" value="1"/>
</dbReference>
<dbReference type="PRINTS" id="PR00039">
    <property type="entry name" value="HTHLYSR"/>
</dbReference>
<keyword evidence="3" id="KW-0238">DNA-binding</keyword>
<evidence type="ECO:0000256" key="2">
    <source>
        <dbReference type="ARBA" id="ARBA00023015"/>
    </source>
</evidence>
<dbReference type="PATRIC" id="fig|1454001.3.peg.1901"/>
<dbReference type="Pfam" id="PF03466">
    <property type="entry name" value="LysR_substrate"/>
    <property type="match status" value="1"/>
</dbReference>
<gene>
    <name evidence="6" type="ORF">AW08_01900</name>
</gene>
<dbReference type="InterPro" id="IPR000847">
    <property type="entry name" value="LysR_HTH_N"/>
</dbReference>
<evidence type="ECO:0000256" key="1">
    <source>
        <dbReference type="ARBA" id="ARBA00009437"/>
    </source>
</evidence>
<evidence type="ECO:0000256" key="3">
    <source>
        <dbReference type="ARBA" id="ARBA00023125"/>
    </source>
</evidence>
<dbReference type="PANTHER" id="PTHR30579:SF2">
    <property type="entry name" value="HTH-TYPE TRANSCRIPTIONAL REGULATOR ARGP"/>
    <property type="match status" value="1"/>
</dbReference>
<dbReference type="NCBIfam" id="TIGR03298">
    <property type="entry name" value="argP"/>
    <property type="match status" value="1"/>
</dbReference>
<comment type="caution">
    <text evidence="6">The sequence shown here is derived from an EMBL/GenBank/DDBJ whole genome shotgun (WGS) entry which is preliminary data.</text>
</comment>
<reference evidence="6" key="1">
    <citation type="submission" date="2014-02" db="EMBL/GenBank/DDBJ databases">
        <title>Expanding our view of genomic diversity in Candidatus Accumulibacter clades.</title>
        <authorList>
            <person name="Skennerton C.T."/>
            <person name="Barr J.J."/>
            <person name="Slater F.R."/>
            <person name="Bond P.L."/>
            <person name="Tyson G.W."/>
        </authorList>
    </citation>
    <scope>NUCLEOTIDE SEQUENCE [LARGE SCALE GENOMIC DNA]</scope>
</reference>